<gene>
    <name evidence="2" type="ORF">MIZ03_1009</name>
</gene>
<evidence type="ECO:0000256" key="1">
    <source>
        <dbReference type="SAM" id="SignalP"/>
    </source>
</evidence>
<dbReference type="EMBL" id="AP024238">
    <property type="protein sequence ID" value="BCO26129.1"/>
    <property type="molecule type" value="Genomic_DNA"/>
</dbReference>
<protein>
    <submittedName>
        <fullName evidence="2">Uncharacterized protein</fullName>
    </submittedName>
</protein>
<feature type="chain" id="PRO_5046687844" evidence="1">
    <location>
        <begin position="22"/>
        <end position="290"/>
    </location>
</feature>
<dbReference type="RefSeq" id="WP_223909221.1">
    <property type="nucleotide sequence ID" value="NZ_AP024238.1"/>
</dbReference>
<accession>A0ABM7MIR8</accession>
<reference evidence="2 3" key="1">
    <citation type="journal article" date="2021" name="Microbiol. Spectr.">
        <title>A Single Bacterium Capable of Oxidation and Reduction of Iron at Circumneutral pH.</title>
        <authorList>
            <person name="Kato S."/>
            <person name="Ohkuma M."/>
        </authorList>
    </citation>
    <scope>NUCLEOTIDE SEQUENCE [LARGE SCALE GENOMIC DNA]</scope>
    <source>
        <strain evidence="2 3">MIZ03</strain>
    </source>
</reference>
<name>A0ABM7MIR8_9BURK</name>
<proteinExistence type="predicted"/>
<organism evidence="2 3">
    <name type="scientific">Rhodoferax lithotrophicus</name>
    <dbReference type="NCBI Taxonomy" id="2798804"/>
    <lineage>
        <taxon>Bacteria</taxon>
        <taxon>Pseudomonadati</taxon>
        <taxon>Pseudomonadota</taxon>
        <taxon>Betaproteobacteria</taxon>
        <taxon>Burkholderiales</taxon>
        <taxon>Comamonadaceae</taxon>
        <taxon>Rhodoferax</taxon>
    </lineage>
</organism>
<dbReference type="Proteomes" id="UP000824366">
    <property type="component" value="Chromosome"/>
</dbReference>
<keyword evidence="3" id="KW-1185">Reference proteome</keyword>
<keyword evidence="1" id="KW-0732">Signal</keyword>
<evidence type="ECO:0000313" key="3">
    <source>
        <dbReference type="Proteomes" id="UP000824366"/>
    </source>
</evidence>
<evidence type="ECO:0000313" key="2">
    <source>
        <dbReference type="EMBL" id="BCO26129.1"/>
    </source>
</evidence>
<feature type="signal peptide" evidence="1">
    <location>
        <begin position="1"/>
        <end position="21"/>
    </location>
</feature>
<sequence length="290" mass="31820">MMRRTLSILLLLASLASPATAVESVTLSFAPKPGRVVDVITENDAKLILNLTGDQELIERNRARGVSFPHLTHTRQRNHQRTVASEANSDGSFPLRIQFLKAESHTVDRDGKAFAMRAPLTDFVDGSINALVRPNGKIEFVSLDGGHLKPEVTTMLPQFLENLFGSMKSMEGAHVQVGGSIDQKSYFDMPVPGFQPIRFAVDAKYTLQRIANGIAQFSLNFTYTIDQVPTSMRVQASGSGTGAMEYDVRSNLMRNTTSTTSMEMTVNAGRSIMTSNAEMRQTTTQSLVSK</sequence>